<dbReference type="RefSeq" id="WP_068347915.1">
    <property type="nucleotide sequence ID" value="NZ_JFHK01000016.1"/>
</dbReference>
<comment type="caution">
    <text evidence="2">The sequence shown here is derived from an EMBL/GenBank/DDBJ whole genome shotgun (WGS) entry which is preliminary data.</text>
</comment>
<organism evidence="2 3">
    <name type="scientific">Kosmotoga arenicorallina S304</name>
    <dbReference type="NCBI Taxonomy" id="1453497"/>
    <lineage>
        <taxon>Bacteria</taxon>
        <taxon>Thermotogati</taxon>
        <taxon>Thermotogota</taxon>
        <taxon>Thermotogae</taxon>
        <taxon>Kosmotogales</taxon>
        <taxon>Kosmotogaceae</taxon>
        <taxon>Kosmotoga</taxon>
    </lineage>
</organism>
<dbReference type="EMBL" id="JFHK01000016">
    <property type="protein sequence ID" value="OAA29934.1"/>
    <property type="molecule type" value="Genomic_DNA"/>
</dbReference>
<keyword evidence="3" id="KW-1185">Reference proteome</keyword>
<sequence length="118" mass="12966">MKSKILFTTLLVAFLFIGQMAFSATTSDVNNVVERANSVIESLVNSAIYAVSRLDENSENYDEVVQAIGEALVRATSRISEAVIKYAEKQGVTVVCYDVEVVLGDQTFIIDPLRVIDD</sequence>
<dbReference type="AlphaFoldDB" id="A0A176K0M4"/>
<reference evidence="2 3" key="1">
    <citation type="submission" date="2014-02" db="EMBL/GenBank/DDBJ databases">
        <title>Kosmotoga genome sequencing.</title>
        <authorList>
            <person name="Pollo S.M."/>
            <person name="Charchuk R."/>
            <person name="Nesbo C.L."/>
        </authorList>
    </citation>
    <scope>NUCLEOTIDE SEQUENCE [LARGE SCALE GENOMIC DNA]</scope>
    <source>
        <strain evidence="2 3">S304</strain>
    </source>
</reference>
<protein>
    <submittedName>
        <fullName evidence="2">Uncharacterized protein</fullName>
    </submittedName>
</protein>
<accession>A0A176K0M4</accession>
<evidence type="ECO:0000313" key="3">
    <source>
        <dbReference type="Proteomes" id="UP000077339"/>
    </source>
</evidence>
<evidence type="ECO:0000256" key="1">
    <source>
        <dbReference type="SAM" id="SignalP"/>
    </source>
</evidence>
<dbReference type="OrthoDB" id="47392at2"/>
<dbReference type="PATRIC" id="fig|1453497.3.peg.262"/>
<keyword evidence="1" id="KW-0732">Signal</keyword>
<proteinExistence type="predicted"/>
<dbReference type="Proteomes" id="UP000077339">
    <property type="component" value="Unassembled WGS sequence"/>
</dbReference>
<name>A0A176K0M4_9BACT</name>
<feature type="signal peptide" evidence="1">
    <location>
        <begin position="1"/>
        <end position="23"/>
    </location>
</feature>
<gene>
    <name evidence="2" type="ORF">AT15_01260</name>
</gene>
<dbReference type="STRING" id="1453497.AT15_01260"/>
<evidence type="ECO:0000313" key="2">
    <source>
        <dbReference type="EMBL" id="OAA29934.1"/>
    </source>
</evidence>
<feature type="chain" id="PRO_5008047373" evidence="1">
    <location>
        <begin position="24"/>
        <end position="118"/>
    </location>
</feature>